<sequence length="482" mass="46086">MSLTLGQFRTAAAPPAPSAPRETKSVSPGADTFGAIMDDTLAADLDASSAPVSTEPKGDQAGDFAAGVTLSVSPTRLDSVTADAAIPVVPMSFSATLTLANGGGAAPSVMSTATVAVDGMLHSGTSASGTGWSAIDTAAPLTLAAAGLAASAGTLGAAAGSAASNIPAAVSTIPAPSTPGAAVSTTVAALARGSADAAGPTATAFASVVTAAAPSASGKATATGATDPAAATSDAAGAVTVLPVPATSASVGAATSAGVPGLSGAANAGAAQAGAVQTGAAQNAALERTGAAGSALPDSVRLTGRGAGSEAVIPSSPAVPASVPLTVSTPTATLVAAPAPATALPLAAQVMKPLFSLATAAPGEHVLTISVSPDNLGPVTVRAHVTGEGIRVELFAPTDLAREALRVILPDLRRDLAGSGLSAQLDLSSDSQAGNPSATRQPRSEADGRNPDARSPSERAPDTPREQRPPQFGSTHTIDVLA</sequence>
<dbReference type="InterPro" id="IPR038610">
    <property type="entry name" value="FliK-like_C_sf"/>
</dbReference>
<gene>
    <name evidence="3" type="ORF">E3T51_16240</name>
</gene>
<keyword evidence="3" id="KW-0969">Cilium</keyword>
<evidence type="ECO:0000259" key="2">
    <source>
        <dbReference type="Pfam" id="PF02120"/>
    </source>
</evidence>
<reference evidence="3 4" key="1">
    <citation type="submission" date="2019-03" db="EMBL/GenBank/DDBJ databases">
        <title>Genomics of glacier-inhabiting Cryobacterium strains.</title>
        <authorList>
            <person name="Liu Q."/>
            <person name="Xin Y.-H."/>
        </authorList>
    </citation>
    <scope>NUCLEOTIDE SEQUENCE [LARGE SCALE GENOMIC DNA]</scope>
    <source>
        <strain evidence="3 4">Sr54</strain>
    </source>
</reference>
<evidence type="ECO:0000256" key="1">
    <source>
        <dbReference type="SAM" id="MobiDB-lite"/>
    </source>
</evidence>
<accession>A0A4R9BJL0</accession>
<feature type="region of interest" description="Disordered" evidence="1">
    <location>
        <begin position="1"/>
        <end position="31"/>
    </location>
</feature>
<organism evidence="3 4">
    <name type="scientific">Cryobacterium serini</name>
    <dbReference type="NCBI Taxonomy" id="1259201"/>
    <lineage>
        <taxon>Bacteria</taxon>
        <taxon>Bacillati</taxon>
        <taxon>Actinomycetota</taxon>
        <taxon>Actinomycetes</taxon>
        <taxon>Micrococcales</taxon>
        <taxon>Microbacteriaceae</taxon>
        <taxon>Cryobacterium</taxon>
    </lineage>
</organism>
<keyword evidence="3" id="KW-0966">Cell projection</keyword>
<feature type="compositionally biased region" description="Basic and acidic residues" evidence="1">
    <location>
        <begin position="442"/>
        <end position="468"/>
    </location>
</feature>
<keyword evidence="3" id="KW-0282">Flagellum</keyword>
<evidence type="ECO:0000313" key="3">
    <source>
        <dbReference type="EMBL" id="TFD84891.1"/>
    </source>
</evidence>
<dbReference type="AlphaFoldDB" id="A0A4R9BJL0"/>
<dbReference type="RefSeq" id="WP_134530757.1">
    <property type="nucleotide sequence ID" value="NZ_SOHN01000019.1"/>
</dbReference>
<dbReference type="InterPro" id="IPR021136">
    <property type="entry name" value="Flagellar_hook_control-like_C"/>
</dbReference>
<dbReference type="Gene3D" id="3.30.750.140">
    <property type="match status" value="1"/>
</dbReference>
<comment type="caution">
    <text evidence="3">The sequence shown here is derived from an EMBL/GenBank/DDBJ whole genome shotgun (WGS) entry which is preliminary data.</text>
</comment>
<dbReference type="Proteomes" id="UP000297626">
    <property type="component" value="Unassembled WGS sequence"/>
</dbReference>
<dbReference type="Pfam" id="PF02120">
    <property type="entry name" value="Flg_hook"/>
    <property type="match status" value="1"/>
</dbReference>
<name>A0A4R9BJL0_9MICO</name>
<feature type="compositionally biased region" description="Polar residues" evidence="1">
    <location>
        <begin position="472"/>
        <end position="482"/>
    </location>
</feature>
<feature type="region of interest" description="Disordered" evidence="1">
    <location>
        <begin position="424"/>
        <end position="482"/>
    </location>
</feature>
<dbReference type="CDD" id="cd17470">
    <property type="entry name" value="T3SS_Flik_C"/>
    <property type="match status" value="1"/>
</dbReference>
<dbReference type="EMBL" id="SOHN01000019">
    <property type="protein sequence ID" value="TFD84891.1"/>
    <property type="molecule type" value="Genomic_DNA"/>
</dbReference>
<proteinExistence type="predicted"/>
<feature type="domain" description="Flagellar hook-length control protein-like C-terminal" evidence="2">
    <location>
        <begin position="359"/>
        <end position="433"/>
    </location>
</feature>
<keyword evidence="4" id="KW-1185">Reference proteome</keyword>
<evidence type="ECO:0000313" key="4">
    <source>
        <dbReference type="Proteomes" id="UP000297626"/>
    </source>
</evidence>
<protein>
    <submittedName>
        <fullName evidence="3">Flagellar hook-length control protein FliK</fullName>
    </submittedName>
</protein>